<dbReference type="RefSeq" id="WP_367843669.1">
    <property type="nucleotide sequence ID" value="NZ_JBFOHL010000002.1"/>
</dbReference>
<keyword evidence="2" id="KW-1185">Reference proteome</keyword>
<dbReference type="Proteomes" id="UP001556170">
    <property type="component" value="Unassembled WGS sequence"/>
</dbReference>
<organism evidence="1 2">
    <name type="scientific">Rhodanobacter geophilus</name>
    <dbReference type="NCBI Taxonomy" id="3162488"/>
    <lineage>
        <taxon>Bacteria</taxon>
        <taxon>Pseudomonadati</taxon>
        <taxon>Pseudomonadota</taxon>
        <taxon>Gammaproteobacteria</taxon>
        <taxon>Lysobacterales</taxon>
        <taxon>Rhodanobacteraceae</taxon>
        <taxon>Rhodanobacter</taxon>
    </lineage>
</organism>
<accession>A0ABV3QLT5</accession>
<evidence type="ECO:0000313" key="1">
    <source>
        <dbReference type="EMBL" id="MEW9623369.1"/>
    </source>
</evidence>
<name>A0ABV3QLT5_9GAMM</name>
<evidence type="ECO:0000313" key="2">
    <source>
        <dbReference type="Proteomes" id="UP001556170"/>
    </source>
</evidence>
<sequence length="92" mass="9845">MAELGAYDGEYDAGLAQSRALADDAAKRTWTGSVFEAKLAVQRVLDRGANRAVADACHRMLEADARKAGYGWVAQRLATMRDGRAESGAGKE</sequence>
<proteinExistence type="predicted"/>
<comment type="caution">
    <text evidence="1">The sequence shown here is derived from an EMBL/GenBank/DDBJ whole genome shotgun (WGS) entry which is preliminary data.</text>
</comment>
<dbReference type="EMBL" id="JBFOHL010000002">
    <property type="protein sequence ID" value="MEW9623369.1"/>
    <property type="molecule type" value="Genomic_DNA"/>
</dbReference>
<gene>
    <name evidence="1" type="ORF">ABQJ56_03905</name>
</gene>
<protein>
    <submittedName>
        <fullName evidence="1">Uncharacterized protein</fullName>
    </submittedName>
</protein>
<reference evidence="1 2" key="1">
    <citation type="submission" date="2024-06" db="EMBL/GenBank/DDBJ databases">
        <authorList>
            <person name="Woo H."/>
        </authorList>
    </citation>
    <scope>NUCLEOTIDE SEQUENCE [LARGE SCALE GENOMIC DNA]</scope>
    <source>
        <strain evidence="1 2">S2-g</strain>
    </source>
</reference>